<sequence>MPVKKLGFGCMRLPLTDPENQKSIDLEKFCEMADTFLERGFTYFDTAYMYHKYQSENFVRQALVERHPRDSYTLASKLPLMNLKEEGDMERIFDEQLKKCGVDYFDYYLLHNIKKDNYETAKKFDCFSFVAKMKEAGKIKHIGFSFHDTPELLEEVLSLHPEMEFVQLQLNYIDWNNSSIQAGKCYSLAEKYNKPVVVMEPVKGGSLVNLPQEAKELFKATRPDMSIASWAIRFAASHKNVMVVLSGMSNIEQLLDNTSYMSDFKPLNLEETDTIDKVVDIINKTSTIGCTACGYCLEGCPQSIPIPEYFSIYNAQKFAIDQGSDAQKVYYENLAATHGKASDCIACGQCEKACPQHLSVIEYLKTVASIFE</sequence>
<dbReference type="CDD" id="cd19096">
    <property type="entry name" value="AKR_Fe-S_oxidoreductase"/>
    <property type="match status" value="1"/>
</dbReference>
<evidence type="ECO:0000256" key="1">
    <source>
        <dbReference type="ARBA" id="ARBA00022723"/>
    </source>
</evidence>
<dbReference type="InterPro" id="IPR036812">
    <property type="entry name" value="NAD(P)_OxRdtase_dom_sf"/>
</dbReference>
<dbReference type="Gene3D" id="3.20.20.100">
    <property type="entry name" value="NADP-dependent oxidoreductase domain"/>
    <property type="match status" value="1"/>
</dbReference>
<feature type="domain" description="4Fe-4S ferredoxin-type" evidence="4">
    <location>
        <begin position="277"/>
        <end position="309"/>
    </location>
</feature>
<dbReference type="InterPro" id="IPR053135">
    <property type="entry name" value="AKR2_Oxidoreductase"/>
</dbReference>
<feature type="domain" description="4Fe-4S ferredoxin-type" evidence="4">
    <location>
        <begin position="335"/>
        <end position="366"/>
    </location>
</feature>
<dbReference type="SUPFAM" id="SSF46548">
    <property type="entry name" value="alpha-helical ferredoxin"/>
    <property type="match status" value="1"/>
</dbReference>
<evidence type="ECO:0000313" key="6">
    <source>
        <dbReference type="Proteomes" id="UP001516588"/>
    </source>
</evidence>
<accession>A0ABR9QYQ4</accession>
<evidence type="ECO:0000313" key="5">
    <source>
        <dbReference type="EMBL" id="MBE5035986.1"/>
    </source>
</evidence>
<keyword evidence="1" id="KW-0479">Metal-binding</keyword>
<dbReference type="InterPro" id="IPR017900">
    <property type="entry name" value="4Fe4S_Fe_S_CS"/>
</dbReference>
<proteinExistence type="predicted"/>
<dbReference type="InterPro" id="IPR023210">
    <property type="entry name" value="NADP_OxRdtase_dom"/>
</dbReference>
<dbReference type="InterPro" id="IPR017896">
    <property type="entry name" value="4Fe4S_Fe-S-bd"/>
</dbReference>
<name>A0ABR9QYQ4_9FIRM</name>
<dbReference type="PANTHER" id="PTHR43312">
    <property type="entry name" value="D-THREO-ALDOSE 1-DEHYDROGENASE"/>
    <property type="match status" value="1"/>
</dbReference>
<comment type="caution">
    <text evidence="5">The sequence shown here is derived from an EMBL/GenBank/DDBJ whole genome shotgun (WGS) entry which is preliminary data.</text>
</comment>
<dbReference type="PROSITE" id="PS51379">
    <property type="entry name" value="4FE4S_FER_2"/>
    <property type="match status" value="2"/>
</dbReference>
<dbReference type="Proteomes" id="UP001516588">
    <property type="component" value="Unassembled WGS sequence"/>
</dbReference>
<keyword evidence="2" id="KW-0408">Iron</keyword>
<evidence type="ECO:0000256" key="3">
    <source>
        <dbReference type="ARBA" id="ARBA00023014"/>
    </source>
</evidence>
<dbReference type="RefSeq" id="WP_226385640.1">
    <property type="nucleotide sequence ID" value="NZ_JADCKA010000012.1"/>
</dbReference>
<evidence type="ECO:0000259" key="4">
    <source>
        <dbReference type="PROSITE" id="PS51379"/>
    </source>
</evidence>
<organism evidence="5 6">
    <name type="scientific">Gallibacter intestinalis</name>
    <dbReference type="NCBI Taxonomy" id="2779356"/>
    <lineage>
        <taxon>Bacteria</taxon>
        <taxon>Bacillati</taxon>
        <taxon>Bacillota</taxon>
        <taxon>Clostridia</taxon>
        <taxon>Eubacteriales</taxon>
        <taxon>Eubacteriaceae</taxon>
        <taxon>Gallibacter</taxon>
    </lineage>
</organism>
<reference evidence="5 6" key="1">
    <citation type="submission" date="2020-10" db="EMBL/GenBank/DDBJ databases">
        <title>ChiBAC.</title>
        <authorList>
            <person name="Zenner C."/>
            <person name="Hitch T.C.A."/>
            <person name="Clavel T."/>
        </authorList>
    </citation>
    <scope>NUCLEOTIDE SEQUENCE [LARGE SCALE GENOMIC DNA]</scope>
    <source>
        <strain evidence="5 6">DSM 108706</strain>
    </source>
</reference>
<dbReference type="EMBL" id="JADCKA010000012">
    <property type="protein sequence ID" value="MBE5035986.1"/>
    <property type="molecule type" value="Genomic_DNA"/>
</dbReference>
<protein>
    <submittedName>
        <fullName evidence="5">Aldo/keto reductase</fullName>
    </submittedName>
</protein>
<dbReference type="InterPro" id="IPR009051">
    <property type="entry name" value="Helical_ferredxn"/>
</dbReference>
<gene>
    <name evidence="5" type="ORF">INF20_06840</name>
</gene>
<dbReference type="PROSITE" id="PS00198">
    <property type="entry name" value="4FE4S_FER_1"/>
    <property type="match status" value="2"/>
</dbReference>
<dbReference type="PANTHER" id="PTHR43312:SF2">
    <property type="entry name" value="OXIDOREDUCTASE"/>
    <property type="match status" value="1"/>
</dbReference>
<dbReference type="Pfam" id="PF00248">
    <property type="entry name" value="Aldo_ket_red"/>
    <property type="match status" value="1"/>
</dbReference>
<dbReference type="SUPFAM" id="SSF51430">
    <property type="entry name" value="NAD(P)-linked oxidoreductase"/>
    <property type="match status" value="1"/>
</dbReference>
<dbReference type="Gene3D" id="1.10.1060.10">
    <property type="entry name" value="Alpha-helical ferredoxin"/>
    <property type="match status" value="1"/>
</dbReference>
<dbReference type="Pfam" id="PF13187">
    <property type="entry name" value="Fer4_9"/>
    <property type="match status" value="1"/>
</dbReference>
<keyword evidence="3" id="KW-0411">Iron-sulfur</keyword>
<keyword evidence="6" id="KW-1185">Reference proteome</keyword>
<evidence type="ECO:0000256" key="2">
    <source>
        <dbReference type="ARBA" id="ARBA00023004"/>
    </source>
</evidence>